<comment type="caution">
    <text evidence="6">The sequence shown here is derived from an EMBL/GenBank/DDBJ whole genome shotgun (WGS) entry which is preliminary data.</text>
</comment>
<feature type="transmembrane region" description="Helical" evidence="4">
    <location>
        <begin position="20"/>
        <end position="40"/>
    </location>
</feature>
<dbReference type="InterPro" id="IPR000582">
    <property type="entry name" value="Acyl-CoA-binding_protein"/>
</dbReference>
<evidence type="ECO:0000256" key="3">
    <source>
        <dbReference type="SAM" id="MobiDB-lite"/>
    </source>
</evidence>
<keyword evidence="4" id="KW-0812">Transmembrane</keyword>
<feature type="region of interest" description="Disordered" evidence="3">
    <location>
        <begin position="62"/>
        <end position="95"/>
    </location>
</feature>
<reference evidence="6" key="1">
    <citation type="journal article" date="2020" name="Fungal Divers.">
        <title>Resolving the Mortierellaceae phylogeny through synthesis of multi-gene phylogenetics and phylogenomics.</title>
        <authorList>
            <person name="Vandepol N."/>
            <person name="Liber J."/>
            <person name="Desiro A."/>
            <person name="Na H."/>
            <person name="Kennedy M."/>
            <person name="Barry K."/>
            <person name="Grigoriev I.V."/>
            <person name="Miller A.N."/>
            <person name="O'Donnell K."/>
            <person name="Stajich J.E."/>
            <person name="Bonito G."/>
        </authorList>
    </citation>
    <scope>NUCLEOTIDE SEQUENCE</scope>
    <source>
        <strain evidence="6">CK1249</strain>
    </source>
</reference>
<keyword evidence="2" id="KW-0446">Lipid-binding</keyword>
<gene>
    <name evidence="6" type="ORF">BGZ70_009401</name>
</gene>
<evidence type="ECO:0000313" key="7">
    <source>
        <dbReference type="Proteomes" id="UP000738359"/>
    </source>
</evidence>
<dbReference type="InterPro" id="IPR014352">
    <property type="entry name" value="FERM/acyl-CoA-bd_prot_sf"/>
</dbReference>
<sequence length="157" mass="17406">MSLKSSILQNPLFQKTFSLTIWFLLLGIPLLIVVLVVYCATKGTGNIAGLIIDKSAKRVRAYQQQQRKKEKPDPPMGAISFTSQSPTGTADSDKVSFSPEDQLLLYGAYKQATKGDIKGLKPTFSDIAARSKWQAWANMRGKSHQEAQEIYVDLVVK</sequence>
<dbReference type="GO" id="GO:0000062">
    <property type="term" value="F:fatty-acyl-CoA binding"/>
    <property type="evidence" value="ECO:0007669"/>
    <property type="project" value="InterPro"/>
</dbReference>
<dbReference type="PROSITE" id="PS51228">
    <property type="entry name" value="ACB_2"/>
    <property type="match status" value="1"/>
</dbReference>
<dbReference type="PANTHER" id="PTHR23310">
    <property type="entry name" value="ACYL-COA-BINDING PROTEIN, ACBP"/>
    <property type="match status" value="1"/>
</dbReference>
<dbReference type="InterPro" id="IPR035984">
    <property type="entry name" value="Acyl-CoA-binding_sf"/>
</dbReference>
<dbReference type="EMBL" id="JAAAHY010000761">
    <property type="protein sequence ID" value="KAF9957800.1"/>
    <property type="molecule type" value="Genomic_DNA"/>
</dbReference>
<evidence type="ECO:0000259" key="5">
    <source>
        <dbReference type="PROSITE" id="PS51228"/>
    </source>
</evidence>
<evidence type="ECO:0000313" key="6">
    <source>
        <dbReference type="EMBL" id="KAF9957800.1"/>
    </source>
</evidence>
<keyword evidence="7" id="KW-1185">Reference proteome</keyword>
<feature type="non-terminal residue" evidence="6">
    <location>
        <position position="1"/>
    </location>
</feature>
<evidence type="ECO:0000256" key="1">
    <source>
        <dbReference type="ARBA" id="ARBA00005567"/>
    </source>
</evidence>
<dbReference type="AlphaFoldDB" id="A0A9P6J205"/>
<feature type="domain" description="ACB" evidence="5">
    <location>
        <begin position="55"/>
        <end position="157"/>
    </location>
</feature>
<evidence type="ECO:0000256" key="2">
    <source>
        <dbReference type="ARBA" id="ARBA00023121"/>
    </source>
</evidence>
<dbReference type="SUPFAM" id="SSF47027">
    <property type="entry name" value="Acyl-CoA binding protein"/>
    <property type="match status" value="1"/>
</dbReference>
<proteinExistence type="inferred from homology"/>
<dbReference type="Gene3D" id="1.20.80.10">
    <property type="match status" value="1"/>
</dbReference>
<organism evidence="6 7">
    <name type="scientific">Mortierella alpina</name>
    <name type="common">Oleaginous fungus</name>
    <name type="synonym">Mortierella renispora</name>
    <dbReference type="NCBI Taxonomy" id="64518"/>
    <lineage>
        <taxon>Eukaryota</taxon>
        <taxon>Fungi</taxon>
        <taxon>Fungi incertae sedis</taxon>
        <taxon>Mucoromycota</taxon>
        <taxon>Mortierellomycotina</taxon>
        <taxon>Mortierellomycetes</taxon>
        <taxon>Mortierellales</taxon>
        <taxon>Mortierellaceae</taxon>
        <taxon>Mortierella</taxon>
    </lineage>
</organism>
<dbReference type="GO" id="GO:0006631">
    <property type="term" value="P:fatty acid metabolic process"/>
    <property type="evidence" value="ECO:0007669"/>
    <property type="project" value="TreeGrafter"/>
</dbReference>
<feature type="compositionally biased region" description="Polar residues" evidence="3">
    <location>
        <begin position="80"/>
        <end position="90"/>
    </location>
</feature>
<accession>A0A9P6J205</accession>
<protein>
    <recommendedName>
        <fullName evidence="5">ACB domain-containing protein</fullName>
    </recommendedName>
</protein>
<dbReference type="Proteomes" id="UP000738359">
    <property type="component" value="Unassembled WGS sequence"/>
</dbReference>
<dbReference type="Pfam" id="PF00887">
    <property type="entry name" value="ACBP"/>
    <property type="match status" value="1"/>
</dbReference>
<keyword evidence="4" id="KW-1133">Transmembrane helix</keyword>
<dbReference type="PRINTS" id="PR00689">
    <property type="entry name" value="ACOABINDINGP"/>
</dbReference>
<evidence type="ECO:0000256" key="4">
    <source>
        <dbReference type="SAM" id="Phobius"/>
    </source>
</evidence>
<keyword evidence="4" id="KW-0472">Membrane</keyword>
<dbReference type="OrthoDB" id="2370386at2759"/>
<comment type="similarity">
    <text evidence="1">Belongs to the ACBP family.</text>
</comment>
<dbReference type="PANTHER" id="PTHR23310:SF62">
    <property type="entry name" value="ACYL-COA BINDING PROTEIN 1, ISOFORM A"/>
    <property type="match status" value="1"/>
</dbReference>
<name>A0A9P6J205_MORAP</name>